<dbReference type="PROSITE" id="PS51900">
    <property type="entry name" value="CB"/>
    <property type="match status" value="1"/>
</dbReference>
<dbReference type="CDD" id="cd00796">
    <property type="entry name" value="INT_Rci_Hp1_C"/>
    <property type="match status" value="1"/>
</dbReference>
<protein>
    <recommendedName>
        <fullName evidence="8">Site-specific integrase</fullName>
    </recommendedName>
</protein>
<evidence type="ECO:0000256" key="3">
    <source>
        <dbReference type="ARBA" id="ARBA00023172"/>
    </source>
</evidence>
<feature type="domain" description="Tyr recombinase" evidence="5">
    <location>
        <begin position="163"/>
        <end position="333"/>
    </location>
</feature>
<dbReference type="InterPro" id="IPR050090">
    <property type="entry name" value="Tyrosine_recombinase_XerCD"/>
</dbReference>
<keyword evidence="3" id="KW-0233">DNA recombination</keyword>
<gene>
    <name evidence="7" type="ORF">ENI13_01480</name>
</gene>
<evidence type="ECO:0000313" key="7">
    <source>
        <dbReference type="EMBL" id="HEB13631.1"/>
    </source>
</evidence>
<dbReference type="GO" id="GO:0003677">
    <property type="term" value="F:DNA binding"/>
    <property type="evidence" value="ECO:0007669"/>
    <property type="project" value="UniProtKB-UniRule"/>
</dbReference>
<evidence type="ECO:0000256" key="1">
    <source>
        <dbReference type="ARBA" id="ARBA00008857"/>
    </source>
</evidence>
<name>A0A7C1P5M7_UNCC3</name>
<dbReference type="InterPro" id="IPR013762">
    <property type="entry name" value="Integrase-like_cat_sf"/>
</dbReference>
<dbReference type="Gene3D" id="1.10.150.130">
    <property type="match status" value="1"/>
</dbReference>
<proteinExistence type="inferred from homology"/>
<dbReference type="PANTHER" id="PTHR30349:SF64">
    <property type="entry name" value="PROPHAGE INTEGRASE INTD-RELATED"/>
    <property type="match status" value="1"/>
</dbReference>
<dbReference type="InterPro" id="IPR011010">
    <property type="entry name" value="DNA_brk_join_enz"/>
</dbReference>
<dbReference type="Pfam" id="PF00589">
    <property type="entry name" value="Phage_integrase"/>
    <property type="match status" value="1"/>
</dbReference>
<sequence>MASIYKRGGVWYLSYRAGGRRVRKSIGNSKKLAILAQKEVEVRLAKKKLGWEEVRDPTFLEFKEEYLGYRKGNVQPTTYVRYKQNTRHFVDFLNGRGSPSSKLSQISFQLIEEYKQERRKAVKHSTVNVELKVLRALYNFAIQCKCARENPVSKVDFFRGVEKKPRFLQKEEIENLLSNSNGLYPVLYTFLKTGLRKSELINLRWEDIDFERKYIRVESKEDWRTKTGNTREIPITDDLIGVLNKLSKTSDYVFLNSKGRKYGFHLTERVKRLARSIGISDMTVHALRHTFISHLVMNGVDLVSVKELAGHSDIKTTMRYAHLAPGHLRKSIDKLPY</sequence>
<dbReference type="Gene3D" id="1.10.443.10">
    <property type="entry name" value="Intergrase catalytic core"/>
    <property type="match status" value="1"/>
</dbReference>
<dbReference type="PROSITE" id="PS51898">
    <property type="entry name" value="TYR_RECOMBINASE"/>
    <property type="match status" value="1"/>
</dbReference>
<dbReference type="GO" id="GO:0006310">
    <property type="term" value="P:DNA recombination"/>
    <property type="evidence" value="ECO:0007669"/>
    <property type="project" value="UniProtKB-KW"/>
</dbReference>
<evidence type="ECO:0008006" key="8">
    <source>
        <dbReference type="Google" id="ProtNLM"/>
    </source>
</evidence>
<dbReference type="InterPro" id="IPR025269">
    <property type="entry name" value="SAM-like_dom"/>
</dbReference>
<dbReference type="SUPFAM" id="SSF56349">
    <property type="entry name" value="DNA breaking-rejoining enzymes"/>
    <property type="match status" value="1"/>
</dbReference>
<dbReference type="InterPro" id="IPR002104">
    <property type="entry name" value="Integrase_catalytic"/>
</dbReference>
<dbReference type="InterPro" id="IPR010998">
    <property type="entry name" value="Integrase_recombinase_N"/>
</dbReference>
<evidence type="ECO:0000259" key="6">
    <source>
        <dbReference type="PROSITE" id="PS51900"/>
    </source>
</evidence>
<dbReference type="Proteomes" id="UP000885695">
    <property type="component" value="Unassembled WGS sequence"/>
</dbReference>
<accession>A0A7C1P5M7</accession>
<dbReference type="EMBL" id="DRHL01000079">
    <property type="protein sequence ID" value="HEB13631.1"/>
    <property type="molecule type" value="Genomic_DNA"/>
</dbReference>
<organism evidence="7">
    <name type="scientific">candidate division CPR3 bacterium</name>
    <dbReference type="NCBI Taxonomy" id="2268181"/>
    <lineage>
        <taxon>Bacteria</taxon>
        <taxon>Bacteria division CPR3</taxon>
    </lineage>
</organism>
<dbReference type="AlphaFoldDB" id="A0A7C1P5M7"/>
<feature type="domain" description="Core-binding (CB)" evidence="6">
    <location>
        <begin position="57"/>
        <end position="142"/>
    </location>
</feature>
<comment type="caution">
    <text evidence="7">The sequence shown here is derived from an EMBL/GenBank/DDBJ whole genome shotgun (WGS) entry which is preliminary data.</text>
</comment>
<dbReference type="GO" id="GO:0015074">
    <property type="term" value="P:DNA integration"/>
    <property type="evidence" value="ECO:0007669"/>
    <property type="project" value="InterPro"/>
</dbReference>
<dbReference type="InterPro" id="IPR044068">
    <property type="entry name" value="CB"/>
</dbReference>
<dbReference type="Pfam" id="PF13102">
    <property type="entry name" value="Phage_int_SAM_5"/>
    <property type="match status" value="1"/>
</dbReference>
<evidence type="ECO:0000256" key="4">
    <source>
        <dbReference type="PROSITE-ProRule" id="PRU01248"/>
    </source>
</evidence>
<evidence type="ECO:0000256" key="2">
    <source>
        <dbReference type="ARBA" id="ARBA00023125"/>
    </source>
</evidence>
<evidence type="ECO:0000259" key="5">
    <source>
        <dbReference type="PROSITE" id="PS51898"/>
    </source>
</evidence>
<dbReference type="PANTHER" id="PTHR30349">
    <property type="entry name" value="PHAGE INTEGRASE-RELATED"/>
    <property type="match status" value="1"/>
</dbReference>
<comment type="similarity">
    <text evidence="1">Belongs to the 'phage' integrase family.</text>
</comment>
<keyword evidence="2 4" id="KW-0238">DNA-binding</keyword>
<reference evidence="7" key="1">
    <citation type="journal article" date="2020" name="mSystems">
        <title>Genome- and Community-Level Interaction Insights into Carbon Utilization and Element Cycling Functions of Hydrothermarchaeota in Hydrothermal Sediment.</title>
        <authorList>
            <person name="Zhou Z."/>
            <person name="Liu Y."/>
            <person name="Xu W."/>
            <person name="Pan J."/>
            <person name="Luo Z.H."/>
            <person name="Li M."/>
        </authorList>
    </citation>
    <scope>NUCLEOTIDE SEQUENCE [LARGE SCALE GENOMIC DNA]</scope>
    <source>
        <strain evidence="7">HyVt-369</strain>
    </source>
</reference>